<evidence type="ECO:0000256" key="1">
    <source>
        <dbReference type="SAM" id="MobiDB-lite"/>
    </source>
</evidence>
<evidence type="ECO:0000259" key="2">
    <source>
        <dbReference type="Pfam" id="PF06985"/>
    </source>
</evidence>
<comment type="caution">
    <text evidence="3">The sequence shown here is derived from an EMBL/GenBank/DDBJ whole genome shotgun (WGS) entry which is preliminary data.</text>
</comment>
<dbReference type="Pfam" id="PF06985">
    <property type="entry name" value="HET"/>
    <property type="match status" value="1"/>
</dbReference>
<name>A0ABR1TWE1_9PEZI</name>
<dbReference type="Proteomes" id="UP001444661">
    <property type="component" value="Unassembled WGS sequence"/>
</dbReference>
<feature type="compositionally biased region" description="Polar residues" evidence="1">
    <location>
        <begin position="651"/>
        <end position="668"/>
    </location>
</feature>
<feature type="region of interest" description="Disordered" evidence="1">
    <location>
        <begin position="651"/>
        <end position="681"/>
    </location>
</feature>
<accession>A0ABR1TWE1</accession>
<feature type="domain" description="Heterokaryon incompatibility" evidence="2">
    <location>
        <begin position="203"/>
        <end position="395"/>
    </location>
</feature>
<keyword evidence="4" id="KW-1185">Reference proteome</keyword>
<organism evidence="3 4">
    <name type="scientific">Apiospora rasikravindrae</name>
    <dbReference type="NCBI Taxonomy" id="990691"/>
    <lineage>
        <taxon>Eukaryota</taxon>
        <taxon>Fungi</taxon>
        <taxon>Dikarya</taxon>
        <taxon>Ascomycota</taxon>
        <taxon>Pezizomycotina</taxon>
        <taxon>Sordariomycetes</taxon>
        <taxon>Xylariomycetidae</taxon>
        <taxon>Amphisphaeriales</taxon>
        <taxon>Apiosporaceae</taxon>
        <taxon>Apiospora</taxon>
    </lineage>
</organism>
<dbReference type="PANTHER" id="PTHR24148:SF64">
    <property type="entry name" value="HETEROKARYON INCOMPATIBILITY DOMAIN-CONTAINING PROTEIN"/>
    <property type="match status" value="1"/>
</dbReference>
<dbReference type="EMBL" id="JAQQWK010000002">
    <property type="protein sequence ID" value="KAK8050970.1"/>
    <property type="molecule type" value="Genomic_DNA"/>
</dbReference>
<protein>
    <recommendedName>
        <fullName evidence="2">Heterokaryon incompatibility domain-containing protein</fullName>
    </recommendedName>
</protein>
<dbReference type="InterPro" id="IPR052895">
    <property type="entry name" value="HetReg/Transcr_Mod"/>
</dbReference>
<dbReference type="InterPro" id="IPR010730">
    <property type="entry name" value="HET"/>
</dbReference>
<reference evidence="3 4" key="1">
    <citation type="submission" date="2023-01" db="EMBL/GenBank/DDBJ databases">
        <title>Analysis of 21 Apiospora genomes using comparative genomics revels a genus with tremendous synthesis potential of carbohydrate active enzymes and secondary metabolites.</title>
        <authorList>
            <person name="Sorensen T."/>
        </authorList>
    </citation>
    <scope>NUCLEOTIDE SEQUENCE [LARGE SCALE GENOMIC DNA]</scope>
    <source>
        <strain evidence="3 4">CBS 33761</strain>
    </source>
</reference>
<evidence type="ECO:0000313" key="3">
    <source>
        <dbReference type="EMBL" id="KAK8050970.1"/>
    </source>
</evidence>
<dbReference type="PANTHER" id="PTHR24148">
    <property type="entry name" value="ANKYRIN REPEAT DOMAIN-CONTAINING PROTEIN 39 HOMOLOG-RELATED"/>
    <property type="match status" value="1"/>
</dbReference>
<gene>
    <name evidence="3" type="ORF">PG993_002355</name>
</gene>
<proteinExistence type="predicted"/>
<sequence length="902" mass="100718">MIQDEEISVERNDLMTVHQHCPDRPYLELTIPDNATSVTFIQYNAGLTQMGKTGHRPGSTLRSVDLPTGALCPTSPFSSIGAASPSSTLISSDGGKSTLAKRAWLASLLPGDVIQIIPRAKFQSWVNIVREARITIGFQFDDSSTSLSASQELGQSSKRLHGASLTSTRDEIRVLLLHPADNHNDPVFCSLHHLRLGQKDEFEPLSYCWGDGGKMEDITIDAEPIGGPQSIVEALRQLRLQEKPRRLWIDQLCINQNDTDEKTQQVGLMSRVYSEASMVHIWLGLGDRATRAALALVRDIYNYDRETFCLGGDGCKCTGTRHVVSLQDLKKRSKNHRGSRASYEGLGDIFKLHLKTWPAEVRQWASGRKGSPNLSQVMSCLFSNPWFRRVWVIQEALCPRRAVVRCGPEVVPWDEVLHTNAVLSSIEFAGSQPYSLTPAVTMPSVWNVLCESLRESRQILDCTTCADGRMCILCVFLYGLSLQATVPQDKLYALLPFGWETCGQQRKEEVEEETIPHLPRPDYAIPVETVMANFVRWWITQYRSLDILSWVHCQPGRTWLRTSHDSSRPVLTSPTWALGVDGKRTWGEAALLHEHRYSATDDSVPDLGLITQSLVVGRGEHQDPLQLKLRGYRICEIQEITYLALDKQLPGTTFKNNKNGSRTNSNPKTRNRNPPPADEDLMTKPAASLLRAFDRTFDPAGTFKFWNSWWPQSDRPHDHRPRERILHRLLEPSAGPFTDHVAANTRYYQQRPADQEAYSFEELSSDASAPLVRCSADVGCPACLDPFFFVGSDGGKTKGLCPWPAIVGDVVVLLSGGKVPYLLRPIPNEEGGGGQAEETLQASLSNSATSALPSDTTTPGRQQSNRQYYQFVGECFVMGAMSGKYYEKQMREGRELAVFTLV</sequence>
<feature type="region of interest" description="Disordered" evidence="1">
    <location>
        <begin position="844"/>
        <end position="863"/>
    </location>
</feature>
<evidence type="ECO:0000313" key="4">
    <source>
        <dbReference type="Proteomes" id="UP001444661"/>
    </source>
</evidence>